<dbReference type="Proteomes" id="UP000254601">
    <property type="component" value="Unassembled WGS sequence"/>
</dbReference>
<evidence type="ECO:0000256" key="7">
    <source>
        <dbReference type="ARBA" id="ARBA00023136"/>
    </source>
</evidence>
<proteinExistence type="inferred from homology"/>
<name>A0A380MKJ4_9GAMM</name>
<evidence type="ECO:0000256" key="8">
    <source>
        <dbReference type="RuleBase" id="RU004057"/>
    </source>
</evidence>
<dbReference type="RefSeq" id="WP_072577274.1">
    <property type="nucleotide sequence ID" value="NZ_LWHB01000152.1"/>
</dbReference>
<feature type="transmembrane region" description="Helical" evidence="9">
    <location>
        <begin position="20"/>
        <end position="37"/>
    </location>
</feature>
<evidence type="ECO:0000256" key="3">
    <source>
        <dbReference type="ARBA" id="ARBA00022475"/>
    </source>
</evidence>
<evidence type="ECO:0000256" key="6">
    <source>
        <dbReference type="ARBA" id="ARBA00022989"/>
    </source>
</evidence>
<keyword evidence="5 8" id="KW-0653">Protein transport</keyword>
<keyword evidence="7 9" id="KW-0472">Membrane</keyword>
<dbReference type="GO" id="GO:0017038">
    <property type="term" value="P:protein import"/>
    <property type="evidence" value="ECO:0007669"/>
    <property type="project" value="TreeGrafter"/>
</dbReference>
<accession>A0A380MKJ4</accession>
<evidence type="ECO:0000313" key="11">
    <source>
        <dbReference type="EMBL" id="SUO93179.1"/>
    </source>
</evidence>
<gene>
    <name evidence="11" type="primary">exbB</name>
    <name evidence="11" type="ORF">NCTC13337_00092</name>
</gene>
<feature type="transmembrane region" description="Helical" evidence="9">
    <location>
        <begin position="75"/>
        <end position="94"/>
    </location>
</feature>
<dbReference type="GO" id="GO:0055085">
    <property type="term" value="P:transmembrane transport"/>
    <property type="evidence" value="ECO:0007669"/>
    <property type="project" value="InterPro"/>
</dbReference>
<keyword evidence="6 9" id="KW-1133">Transmembrane helix</keyword>
<dbReference type="OrthoDB" id="9805133at2"/>
<feature type="transmembrane region" description="Helical" evidence="9">
    <location>
        <begin position="106"/>
        <end position="134"/>
    </location>
</feature>
<dbReference type="PANTHER" id="PTHR30625">
    <property type="entry name" value="PROTEIN TOLQ"/>
    <property type="match status" value="1"/>
</dbReference>
<keyword evidence="4 9" id="KW-0812">Transmembrane</keyword>
<reference evidence="11 12" key="1">
    <citation type="submission" date="2018-06" db="EMBL/GenBank/DDBJ databases">
        <authorList>
            <consortium name="Pathogen Informatics"/>
            <person name="Doyle S."/>
        </authorList>
    </citation>
    <scope>NUCLEOTIDE SEQUENCE [LARGE SCALE GENOMIC DNA]</scope>
    <source>
        <strain evidence="11 12">NCTC13337</strain>
    </source>
</reference>
<evidence type="ECO:0000256" key="9">
    <source>
        <dbReference type="SAM" id="Phobius"/>
    </source>
</evidence>
<protein>
    <submittedName>
        <fullName evidence="11">Biopolymer transport protein exbB</fullName>
    </submittedName>
</protein>
<dbReference type="InterPro" id="IPR014172">
    <property type="entry name" value="TonB_ExbB_2"/>
</dbReference>
<keyword evidence="12" id="KW-1185">Reference proteome</keyword>
<evidence type="ECO:0000256" key="5">
    <source>
        <dbReference type="ARBA" id="ARBA00022927"/>
    </source>
</evidence>
<dbReference type="AlphaFoldDB" id="A0A380MKJ4"/>
<dbReference type="InterPro" id="IPR050790">
    <property type="entry name" value="ExbB/TolQ_transport"/>
</dbReference>
<dbReference type="GO" id="GO:0005886">
    <property type="term" value="C:plasma membrane"/>
    <property type="evidence" value="ECO:0007669"/>
    <property type="project" value="UniProtKB-SubCell"/>
</dbReference>
<evidence type="ECO:0000256" key="4">
    <source>
        <dbReference type="ARBA" id="ARBA00022692"/>
    </source>
</evidence>
<evidence type="ECO:0000313" key="12">
    <source>
        <dbReference type="Proteomes" id="UP000254601"/>
    </source>
</evidence>
<feature type="domain" description="MotA/TolQ/ExbB proton channel" evidence="10">
    <location>
        <begin position="56"/>
        <end position="146"/>
    </location>
</feature>
<comment type="subcellular location">
    <subcellularLocation>
        <location evidence="1">Cell membrane</location>
        <topology evidence="1">Multi-pass membrane protein</topology>
    </subcellularLocation>
    <subcellularLocation>
        <location evidence="8">Membrane</location>
        <topology evidence="8">Multi-pass membrane protein</topology>
    </subcellularLocation>
</comment>
<dbReference type="Pfam" id="PF01618">
    <property type="entry name" value="MotA_ExbB"/>
    <property type="match status" value="1"/>
</dbReference>
<evidence type="ECO:0000256" key="1">
    <source>
        <dbReference type="ARBA" id="ARBA00004651"/>
    </source>
</evidence>
<comment type="similarity">
    <text evidence="8">Belongs to the exbB/tolQ family.</text>
</comment>
<keyword evidence="3" id="KW-1003">Cell membrane</keyword>
<evidence type="ECO:0000256" key="2">
    <source>
        <dbReference type="ARBA" id="ARBA00022448"/>
    </source>
</evidence>
<dbReference type="EMBL" id="UHIC01000001">
    <property type="protein sequence ID" value="SUO93179.1"/>
    <property type="molecule type" value="Genomic_DNA"/>
</dbReference>
<dbReference type="NCBIfam" id="TIGR02805">
    <property type="entry name" value="exbB2"/>
    <property type="match status" value="1"/>
</dbReference>
<sequence length="154" mass="17256">MHHPQTLQIIDFLRHYLDHIIIGILGLMSLIMLWKTLERTWFYARMNLADYADTHQLDIALERGLTPIYTIGANAPYVGLLGTVIGILITFYDIGQQGGQIDIAQIMVGLALALKATALGILVAIPSVIFYNLLTRKATVRRHQWQSAFAPQAE</sequence>
<dbReference type="InterPro" id="IPR002898">
    <property type="entry name" value="MotA_ExbB_proton_chnl"/>
</dbReference>
<evidence type="ECO:0000259" key="10">
    <source>
        <dbReference type="Pfam" id="PF01618"/>
    </source>
</evidence>
<keyword evidence="2 8" id="KW-0813">Transport</keyword>
<dbReference type="PANTHER" id="PTHR30625:SF15">
    <property type="entry name" value="BIOPOLYMER TRANSPORT PROTEIN EXBB"/>
    <property type="match status" value="1"/>
</dbReference>
<organism evidence="11 12">
    <name type="scientific">Suttonella ornithocola</name>
    <dbReference type="NCBI Taxonomy" id="279832"/>
    <lineage>
        <taxon>Bacteria</taxon>
        <taxon>Pseudomonadati</taxon>
        <taxon>Pseudomonadota</taxon>
        <taxon>Gammaproteobacteria</taxon>
        <taxon>Cardiobacteriales</taxon>
        <taxon>Cardiobacteriaceae</taxon>
        <taxon>Suttonella</taxon>
    </lineage>
</organism>